<dbReference type="InterPro" id="IPR050577">
    <property type="entry name" value="MAPR/NEUFC/NENF-like"/>
</dbReference>
<gene>
    <name evidence="3" type="ORF">EWM64_g2541</name>
</gene>
<dbReference type="PANTHER" id="PTHR10281:SF76">
    <property type="entry name" value="CALCUTTA CUP-RELATED"/>
    <property type="match status" value="1"/>
</dbReference>
<keyword evidence="4" id="KW-1185">Reference proteome</keyword>
<dbReference type="PANTHER" id="PTHR10281">
    <property type="entry name" value="MEMBRANE-ASSOCIATED PROGESTERONE RECEPTOR COMPONENT-RELATED"/>
    <property type="match status" value="1"/>
</dbReference>
<name>A0A4Z0A4U1_9AGAM</name>
<accession>A0A4Z0A4U1</accession>
<protein>
    <recommendedName>
        <fullName evidence="2">Cytochrome b5 heme-binding domain-containing protein</fullName>
    </recommendedName>
</protein>
<dbReference type="STRING" id="135208.A0A4Z0A4U1"/>
<comment type="similarity">
    <text evidence="1">Belongs to the cytochrome b5 family. MAPR subfamily.</text>
</comment>
<organism evidence="3 4">
    <name type="scientific">Hericium alpestre</name>
    <dbReference type="NCBI Taxonomy" id="135208"/>
    <lineage>
        <taxon>Eukaryota</taxon>
        <taxon>Fungi</taxon>
        <taxon>Dikarya</taxon>
        <taxon>Basidiomycota</taxon>
        <taxon>Agaricomycotina</taxon>
        <taxon>Agaricomycetes</taxon>
        <taxon>Russulales</taxon>
        <taxon>Hericiaceae</taxon>
        <taxon>Hericium</taxon>
    </lineage>
</organism>
<dbReference type="Pfam" id="PF00173">
    <property type="entry name" value="Cyt-b5"/>
    <property type="match status" value="1"/>
</dbReference>
<comment type="caution">
    <text evidence="3">The sequence shown here is derived from an EMBL/GenBank/DDBJ whole genome shotgun (WGS) entry which is preliminary data.</text>
</comment>
<dbReference type="Proteomes" id="UP000298061">
    <property type="component" value="Unassembled WGS sequence"/>
</dbReference>
<dbReference type="AlphaFoldDB" id="A0A4Z0A4U1"/>
<dbReference type="Gene3D" id="3.10.120.10">
    <property type="entry name" value="Cytochrome b5-like heme/steroid binding domain"/>
    <property type="match status" value="1"/>
</dbReference>
<dbReference type="InterPro" id="IPR001199">
    <property type="entry name" value="Cyt_B5-like_heme/steroid-bd"/>
</dbReference>
<reference evidence="3 4" key="1">
    <citation type="submission" date="2019-02" db="EMBL/GenBank/DDBJ databases">
        <title>Genome sequencing of the rare red list fungi Hericium alpestre (H. flagellum).</title>
        <authorList>
            <person name="Buettner E."/>
            <person name="Kellner H."/>
        </authorList>
    </citation>
    <scope>NUCLEOTIDE SEQUENCE [LARGE SCALE GENOMIC DNA]</scope>
    <source>
        <strain evidence="3 4">DSM 108284</strain>
    </source>
</reference>
<proteinExistence type="inferred from homology"/>
<dbReference type="GO" id="GO:0012505">
    <property type="term" value="C:endomembrane system"/>
    <property type="evidence" value="ECO:0007669"/>
    <property type="project" value="TreeGrafter"/>
</dbReference>
<evidence type="ECO:0000259" key="2">
    <source>
        <dbReference type="SMART" id="SM01117"/>
    </source>
</evidence>
<evidence type="ECO:0000313" key="3">
    <source>
        <dbReference type="EMBL" id="TFY81480.1"/>
    </source>
</evidence>
<evidence type="ECO:0000256" key="1">
    <source>
        <dbReference type="ARBA" id="ARBA00038357"/>
    </source>
</evidence>
<feature type="domain" description="Cytochrome b5 heme-binding" evidence="2">
    <location>
        <begin position="36"/>
        <end position="114"/>
    </location>
</feature>
<dbReference type="OrthoDB" id="10257697at2759"/>
<dbReference type="GO" id="GO:0016020">
    <property type="term" value="C:membrane"/>
    <property type="evidence" value="ECO:0007669"/>
    <property type="project" value="TreeGrafter"/>
</dbReference>
<evidence type="ECO:0000313" key="4">
    <source>
        <dbReference type="Proteomes" id="UP000298061"/>
    </source>
</evidence>
<dbReference type="SMART" id="SM01117">
    <property type="entry name" value="Cyt-b5"/>
    <property type="match status" value="1"/>
</dbReference>
<dbReference type="InterPro" id="IPR036400">
    <property type="entry name" value="Cyt_B5-like_heme/steroid_sf"/>
</dbReference>
<dbReference type="EMBL" id="SFCI01000208">
    <property type="protein sequence ID" value="TFY81480.1"/>
    <property type="molecule type" value="Genomic_DNA"/>
</dbReference>
<dbReference type="SUPFAM" id="SSF55856">
    <property type="entry name" value="Cytochrome b5-like heme/steroid binding domain"/>
    <property type="match status" value="1"/>
</dbReference>
<sequence>MFVLLAGKLVTGDLLWGYEGKWAHLKTYWPTDQTLFSERQLASFDGSDPHRPLYIAIDGDVYDVSSNRRVYGPGGSYHIMAGKDARGVRHRVLRDAPDARPARAERERAAGCAALEEVLRGPQDVPQGRARLAPAD</sequence>